<feature type="compositionally biased region" description="Gly residues" evidence="2">
    <location>
        <begin position="147"/>
        <end position="157"/>
    </location>
</feature>
<dbReference type="EMBL" id="BQNB010018763">
    <property type="protein sequence ID" value="GJT78000.1"/>
    <property type="molecule type" value="Genomic_DNA"/>
</dbReference>
<feature type="domain" description="CCHC-type" evidence="3">
    <location>
        <begin position="563"/>
        <end position="578"/>
    </location>
</feature>
<dbReference type="Proteomes" id="UP001151760">
    <property type="component" value="Unassembled WGS sequence"/>
</dbReference>
<feature type="region of interest" description="Disordered" evidence="2">
    <location>
        <begin position="147"/>
        <end position="169"/>
    </location>
</feature>
<dbReference type="SMART" id="SM00343">
    <property type="entry name" value="ZnF_C2HC"/>
    <property type="match status" value="2"/>
</dbReference>
<gene>
    <name evidence="4" type="ORF">Tco_1044725</name>
</gene>
<dbReference type="InterPro" id="IPR036875">
    <property type="entry name" value="Znf_CCHC_sf"/>
</dbReference>
<evidence type="ECO:0000313" key="4">
    <source>
        <dbReference type="EMBL" id="GJT78000.1"/>
    </source>
</evidence>
<evidence type="ECO:0000313" key="5">
    <source>
        <dbReference type="Proteomes" id="UP001151760"/>
    </source>
</evidence>
<organism evidence="4 5">
    <name type="scientific">Tanacetum coccineum</name>
    <dbReference type="NCBI Taxonomy" id="301880"/>
    <lineage>
        <taxon>Eukaryota</taxon>
        <taxon>Viridiplantae</taxon>
        <taxon>Streptophyta</taxon>
        <taxon>Embryophyta</taxon>
        <taxon>Tracheophyta</taxon>
        <taxon>Spermatophyta</taxon>
        <taxon>Magnoliopsida</taxon>
        <taxon>eudicotyledons</taxon>
        <taxon>Gunneridae</taxon>
        <taxon>Pentapetalae</taxon>
        <taxon>asterids</taxon>
        <taxon>campanulids</taxon>
        <taxon>Asterales</taxon>
        <taxon>Asteraceae</taxon>
        <taxon>Asteroideae</taxon>
        <taxon>Anthemideae</taxon>
        <taxon>Anthemidinae</taxon>
        <taxon>Tanacetum</taxon>
    </lineage>
</organism>
<keyword evidence="5" id="KW-1185">Reference proteome</keyword>
<feature type="compositionally biased region" description="Basic and acidic residues" evidence="2">
    <location>
        <begin position="476"/>
        <end position="489"/>
    </location>
</feature>
<dbReference type="InterPro" id="IPR001878">
    <property type="entry name" value="Znf_CCHC"/>
</dbReference>
<feature type="compositionally biased region" description="Polar residues" evidence="2">
    <location>
        <begin position="580"/>
        <end position="594"/>
    </location>
</feature>
<dbReference type="PROSITE" id="PS50158">
    <property type="entry name" value="ZF_CCHC"/>
    <property type="match status" value="1"/>
</dbReference>
<feature type="compositionally biased region" description="Basic and acidic residues" evidence="2">
    <location>
        <begin position="206"/>
        <end position="218"/>
    </location>
</feature>
<keyword evidence="4" id="KW-0808">Transferase</keyword>
<comment type="caution">
    <text evidence="4">The sequence shown here is derived from an EMBL/GenBank/DDBJ whole genome shotgun (WGS) entry which is preliminary data.</text>
</comment>
<evidence type="ECO:0000259" key="3">
    <source>
        <dbReference type="PROSITE" id="PS50158"/>
    </source>
</evidence>
<feature type="region of interest" description="Disordered" evidence="2">
    <location>
        <begin position="580"/>
        <end position="604"/>
    </location>
</feature>
<dbReference type="SUPFAM" id="SSF57756">
    <property type="entry name" value="Retrovirus zinc finger-like domains"/>
    <property type="match status" value="1"/>
</dbReference>
<dbReference type="Gene3D" id="4.10.60.10">
    <property type="entry name" value="Zinc finger, CCHC-type"/>
    <property type="match status" value="1"/>
</dbReference>
<feature type="region of interest" description="Disordered" evidence="2">
    <location>
        <begin position="191"/>
        <end position="228"/>
    </location>
</feature>
<keyword evidence="1" id="KW-0479">Metal-binding</keyword>
<evidence type="ECO:0000256" key="2">
    <source>
        <dbReference type="SAM" id="MobiDB-lite"/>
    </source>
</evidence>
<keyword evidence="4" id="KW-0548">Nucleotidyltransferase</keyword>
<evidence type="ECO:0000256" key="1">
    <source>
        <dbReference type="PROSITE-ProRule" id="PRU00047"/>
    </source>
</evidence>
<accession>A0ABQ5GRU5</accession>
<keyword evidence="1" id="KW-0863">Zinc-finger</keyword>
<feature type="region of interest" description="Disordered" evidence="2">
    <location>
        <begin position="472"/>
        <end position="494"/>
    </location>
</feature>
<reference evidence="4" key="1">
    <citation type="journal article" date="2022" name="Int. J. Mol. Sci.">
        <title>Draft Genome of Tanacetum Coccineum: Genomic Comparison of Closely Related Tanacetum-Family Plants.</title>
        <authorList>
            <person name="Yamashiro T."/>
            <person name="Shiraishi A."/>
            <person name="Nakayama K."/>
            <person name="Satake H."/>
        </authorList>
    </citation>
    <scope>NUCLEOTIDE SEQUENCE</scope>
</reference>
<keyword evidence="4" id="KW-0695">RNA-directed DNA polymerase</keyword>
<dbReference type="GO" id="GO:0003964">
    <property type="term" value="F:RNA-directed DNA polymerase activity"/>
    <property type="evidence" value="ECO:0007669"/>
    <property type="project" value="UniProtKB-KW"/>
</dbReference>
<reference evidence="4" key="2">
    <citation type="submission" date="2022-01" db="EMBL/GenBank/DDBJ databases">
        <authorList>
            <person name="Yamashiro T."/>
            <person name="Shiraishi A."/>
            <person name="Satake H."/>
            <person name="Nakayama K."/>
        </authorList>
    </citation>
    <scope>NUCLEOTIDE SEQUENCE</scope>
</reference>
<keyword evidence="1" id="KW-0862">Zinc</keyword>
<name>A0ABQ5GRU5_9ASTR</name>
<sequence>MKMEILLEPTSNKLMVEHAEYDESNTYVLERVNTSAGNPVKKILLKLNLSDHRLFKDGGGDFRYSDTTHLSRSVKVLKLKNFKKDATLKLFKNGMSMSVQKSQVHKMAKLQDGGAFDSETDLGAFGTALDVELQCHELSATVIGKRGGARGGRGGGRGGRRGCVRGSTSGLKLMDEDDIRQTQSELAFAKGLSVQPAPSVPASDNAAKKEEKRIRSEPDAEIGEGQLIGPELVQETTKKISQIKDRLKAARDGQKSYANKRRKPLEFSVGDYVLLKVSPWKEVKNLKRSRIVIVKVRWNSKRGPEFMWEREDYPHLFIDGVIEGNGRIDVKVAKRIRLRGQGNGRNQNGNAVNDNIRGDVSRGCTYKEFLACNHKEYDSKGGAIVYTCWNEKMKSVQDMSGCRDSQKVKYTAGSFVGMSSKDSKTLTREEFCLSNEMQQLDTELWNHVMVGAGHAAYTDRFHDLARLVPHLVTPEEPSKDRNEREDNKRTRTGNAFATTTNPIKKENMGAVPKCTTCNTHHPPEAPYRACFNYNRPRHFAKDCRVVPRNENPINARNPIVRACYECGSTDHIKSTCPRLNQAQRPGGNHQNQVVAVNGGQGHKN</sequence>
<protein>
    <submittedName>
        <fullName evidence="4">Reverse transcriptase domain-containing protein</fullName>
    </submittedName>
</protein>
<proteinExistence type="predicted"/>